<accession>F9Y9G0</accession>
<organism evidence="7 8">
    <name type="scientific">Ketogulonicigenium vulgare (strain WSH-001)</name>
    <dbReference type="NCBI Taxonomy" id="759362"/>
    <lineage>
        <taxon>Bacteria</taxon>
        <taxon>Pseudomonadati</taxon>
        <taxon>Pseudomonadota</taxon>
        <taxon>Alphaproteobacteria</taxon>
        <taxon>Rhodobacterales</taxon>
        <taxon>Roseobacteraceae</taxon>
        <taxon>Ketogulonicigenium</taxon>
    </lineage>
</organism>
<dbReference type="GO" id="GO:0009229">
    <property type="term" value="P:thiamine diphosphate biosynthetic process"/>
    <property type="evidence" value="ECO:0007669"/>
    <property type="project" value="InterPro"/>
</dbReference>
<dbReference type="GO" id="GO:0006772">
    <property type="term" value="P:thiamine metabolic process"/>
    <property type="evidence" value="ECO:0007669"/>
    <property type="project" value="UniProtKB-UniRule"/>
</dbReference>
<dbReference type="OrthoDB" id="7057856at2"/>
<dbReference type="PATRIC" id="fig|759362.5.peg.316"/>
<dbReference type="HOGENOM" id="CLU_044237_1_1_5"/>
<dbReference type="InterPro" id="IPR007371">
    <property type="entry name" value="TPK_catalytic"/>
</dbReference>
<dbReference type="EMBL" id="CP002018">
    <property type="protein sequence ID" value="AEM40142.1"/>
    <property type="molecule type" value="Genomic_DNA"/>
</dbReference>
<evidence type="ECO:0000313" key="8">
    <source>
        <dbReference type="Proteomes" id="UP000000692"/>
    </source>
</evidence>
<evidence type="ECO:0000256" key="4">
    <source>
        <dbReference type="ARBA" id="ARBA00022840"/>
    </source>
</evidence>
<evidence type="ECO:0000256" key="1">
    <source>
        <dbReference type="ARBA" id="ARBA00022679"/>
    </source>
</evidence>
<evidence type="ECO:0000313" key="7">
    <source>
        <dbReference type="EMBL" id="AEM40142.1"/>
    </source>
</evidence>
<dbReference type="GO" id="GO:0016301">
    <property type="term" value="F:kinase activity"/>
    <property type="evidence" value="ECO:0007669"/>
    <property type="project" value="UniProtKB-KW"/>
</dbReference>
<reference evidence="7 8" key="1">
    <citation type="journal article" date="2011" name="J. Bacteriol.">
        <title>Complete genome sequence of the industrial strain Ketogulonicigenium vulgare WSH-001.</title>
        <authorList>
            <person name="Liu L."/>
            <person name="Li Y."/>
            <person name="Zhang J."/>
            <person name="Zhou Z."/>
            <person name="Liu J."/>
            <person name="Li X."/>
            <person name="Zhou J."/>
            <person name="Du G."/>
            <person name="Wang L."/>
            <person name="Chen J."/>
        </authorList>
    </citation>
    <scope>NUCLEOTIDE SEQUENCE [LARGE SCALE GENOMIC DNA]</scope>
    <source>
        <strain evidence="7 8">WSH-001</strain>
    </source>
</reference>
<dbReference type="GO" id="GO:0004788">
    <property type="term" value="F:thiamine diphosphokinase activity"/>
    <property type="evidence" value="ECO:0007669"/>
    <property type="project" value="UniProtKB-UniRule"/>
</dbReference>
<dbReference type="SUPFAM" id="SSF63999">
    <property type="entry name" value="Thiamin pyrophosphokinase, catalytic domain"/>
    <property type="match status" value="1"/>
</dbReference>
<evidence type="ECO:0000256" key="5">
    <source>
        <dbReference type="NCBIfam" id="TIGR01378"/>
    </source>
</evidence>
<dbReference type="CDD" id="cd07995">
    <property type="entry name" value="TPK"/>
    <property type="match status" value="1"/>
</dbReference>
<gene>
    <name evidence="7" type="primary">thiN</name>
    <name evidence="7" type="ordered locus">KVU_0304</name>
</gene>
<dbReference type="InterPro" id="IPR036371">
    <property type="entry name" value="TPK_B1-bd_sf"/>
</dbReference>
<dbReference type="eggNOG" id="COG1564">
    <property type="taxonomic scope" value="Bacteria"/>
</dbReference>
<dbReference type="RefSeq" id="WP_014537504.1">
    <property type="nucleotide sequence ID" value="NC_017384.1"/>
</dbReference>
<dbReference type="AlphaFoldDB" id="F9Y9G0"/>
<keyword evidence="1 7" id="KW-0808">Transferase</keyword>
<dbReference type="InterPro" id="IPR053149">
    <property type="entry name" value="TPK"/>
</dbReference>
<dbReference type="SUPFAM" id="SSF63862">
    <property type="entry name" value="Thiamin pyrophosphokinase, substrate-binding domain"/>
    <property type="match status" value="1"/>
</dbReference>
<feature type="domain" description="Thiamin pyrophosphokinase catalytic" evidence="6">
    <location>
        <begin position="18"/>
        <end position="103"/>
    </location>
</feature>
<evidence type="ECO:0000256" key="3">
    <source>
        <dbReference type="ARBA" id="ARBA00022777"/>
    </source>
</evidence>
<dbReference type="NCBIfam" id="TIGR01378">
    <property type="entry name" value="thi_PPkinase"/>
    <property type="match status" value="1"/>
</dbReference>
<dbReference type="Proteomes" id="UP000000692">
    <property type="component" value="Chromosome"/>
</dbReference>
<proteinExistence type="predicted"/>
<dbReference type="KEGG" id="kvl:KVU_0304"/>
<dbReference type="InterPro" id="IPR006282">
    <property type="entry name" value="Thi_PPkinase"/>
</dbReference>
<name>F9Y9G0_KETVW</name>
<dbReference type="Gene3D" id="3.40.50.10240">
    <property type="entry name" value="Thiamin pyrophosphokinase, catalytic domain"/>
    <property type="match status" value="1"/>
</dbReference>
<dbReference type="InterPro" id="IPR036759">
    <property type="entry name" value="TPK_catalytic_sf"/>
</dbReference>
<keyword evidence="2" id="KW-0547">Nucleotide-binding</keyword>
<sequence>MLIGPVPVDHLPPAQGAAIVAVDGGADQCLRHGLQPDLVIGDLDSLGDAARAAFQDRLVQVNEQITTDFEKALIHVGAPLRLAVGFWGGRADHALAVLGALAGHPDRRTIVIGTDDIIFHCPPAFHMELPAGTRVSLFPLVAMECDSTGLEWATHGLHLDPLARTGVSNSAKGGPIFIAPARTGLLVILPRASLPAAVAALG</sequence>
<keyword evidence="8" id="KW-1185">Reference proteome</keyword>
<evidence type="ECO:0000259" key="6">
    <source>
        <dbReference type="Pfam" id="PF04263"/>
    </source>
</evidence>
<keyword evidence="3 7" id="KW-0418">Kinase</keyword>
<dbReference type="Pfam" id="PF04263">
    <property type="entry name" value="TPK_catalytic"/>
    <property type="match status" value="1"/>
</dbReference>
<dbReference type="PANTHER" id="PTHR41299">
    <property type="entry name" value="THIAMINE PYROPHOSPHOKINASE"/>
    <property type="match status" value="1"/>
</dbReference>
<dbReference type="EC" id="2.7.6.2" evidence="5"/>
<dbReference type="PANTHER" id="PTHR41299:SF1">
    <property type="entry name" value="THIAMINE PYROPHOSPHOKINASE"/>
    <property type="match status" value="1"/>
</dbReference>
<dbReference type="GO" id="GO:0005524">
    <property type="term" value="F:ATP binding"/>
    <property type="evidence" value="ECO:0007669"/>
    <property type="project" value="UniProtKB-KW"/>
</dbReference>
<evidence type="ECO:0000256" key="2">
    <source>
        <dbReference type="ARBA" id="ARBA00022741"/>
    </source>
</evidence>
<protein>
    <recommendedName>
        <fullName evidence="5">Thiamine diphosphokinase</fullName>
        <ecNumber evidence="5">2.7.6.2</ecNumber>
    </recommendedName>
</protein>
<keyword evidence="4" id="KW-0067">ATP-binding</keyword>